<comment type="caution">
    <text evidence="2">The sequence shown here is derived from an EMBL/GenBank/DDBJ whole genome shotgun (WGS) entry which is preliminary data.</text>
</comment>
<evidence type="ECO:0000313" key="3">
    <source>
        <dbReference type="Proteomes" id="UP000677082"/>
    </source>
</evidence>
<protein>
    <submittedName>
        <fullName evidence="2">Transposase</fullName>
    </submittedName>
</protein>
<proteinExistence type="predicted"/>
<dbReference type="Proteomes" id="UP000677082">
    <property type="component" value="Unassembled WGS sequence"/>
</dbReference>
<dbReference type="EMBL" id="BOQN01000111">
    <property type="protein sequence ID" value="GIM96226.1"/>
    <property type="molecule type" value="Genomic_DNA"/>
</dbReference>
<evidence type="ECO:0000259" key="1">
    <source>
        <dbReference type="Pfam" id="PF22483"/>
    </source>
</evidence>
<gene>
    <name evidence="2" type="ORF">Ato02nite_080190</name>
</gene>
<name>A0A920BPZ8_9ACTN</name>
<feature type="domain" description="Transposase for insertion sequence element IS21-like C-terminal" evidence="1">
    <location>
        <begin position="19"/>
        <end position="91"/>
    </location>
</feature>
<dbReference type="PANTHER" id="PTHR35004">
    <property type="entry name" value="TRANSPOSASE RV3428C-RELATED"/>
    <property type="match status" value="1"/>
</dbReference>
<dbReference type="AlphaFoldDB" id="A0A920BPZ8"/>
<reference evidence="2 3" key="1">
    <citation type="submission" date="2021-03" db="EMBL/GenBank/DDBJ databases">
        <title>Whole genome shotgun sequence of Actinoplanes toevensis NBRC 105298.</title>
        <authorList>
            <person name="Komaki H."/>
            <person name="Tamura T."/>
        </authorList>
    </citation>
    <scope>NUCLEOTIDE SEQUENCE [LARGE SCALE GENOMIC DNA]</scope>
    <source>
        <strain evidence="2 3">NBRC 105298</strain>
    </source>
</reference>
<evidence type="ECO:0000313" key="2">
    <source>
        <dbReference type="EMBL" id="GIM96226.1"/>
    </source>
</evidence>
<accession>A0A920BPZ8</accession>
<dbReference type="PANTHER" id="PTHR35004:SF8">
    <property type="entry name" value="TRANSPOSASE RV3428C-RELATED"/>
    <property type="match status" value="1"/>
</dbReference>
<organism evidence="2 3">
    <name type="scientific">Paractinoplanes toevensis</name>
    <dbReference type="NCBI Taxonomy" id="571911"/>
    <lineage>
        <taxon>Bacteria</taxon>
        <taxon>Bacillati</taxon>
        <taxon>Actinomycetota</taxon>
        <taxon>Actinomycetes</taxon>
        <taxon>Micromonosporales</taxon>
        <taxon>Micromonosporaceae</taxon>
        <taxon>Paractinoplanes</taxon>
    </lineage>
</organism>
<dbReference type="InterPro" id="IPR054353">
    <property type="entry name" value="IstA-like_C"/>
</dbReference>
<keyword evidence="3" id="KW-1185">Reference proteome</keyword>
<dbReference type="Pfam" id="PF22483">
    <property type="entry name" value="Mu-transpos_C_2"/>
    <property type="match status" value="1"/>
</dbReference>
<sequence length="137" mass="15302">MQARPADRIDADRAAMVGLPPIAPVVGWRLTTRLPRDHYVRVDANDYSVHPSAVGRRVEIRADTGRVEVTCDGRSVAVHTRCWAAHQSITDPLHRDAATLLRAAHRLAARTTPVRTEVENRDLADYDRMFGLEDEVA</sequence>